<evidence type="ECO:0000313" key="3">
    <source>
        <dbReference type="Proteomes" id="UP000236728"/>
    </source>
</evidence>
<dbReference type="RefSeq" id="WP_146072233.1">
    <property type="nucleotide sequence ID" value="NZ_FNVA01000007.1"/>
</dbReference>
<name>A0A1H6BQI4_9BACT</name>
<dbReference type="AlphaFoldDB" id="A0A1H6BQI4"/>
<evidence type="ECO:0000313" key="2">
    <source>
        <dbReference type="EMBL" id="SEG62892.1"/>
    </source>
</evidence>
<accession>A0A1H6BQI4</accession>
<reference evidence="2 3" key="1">
    <citation type="submission" date="2016-10" db="EMBL/GenBank/DDBJ databases">
        <authorList>
            <person name="de Groot N.N."/>
        </authorList>
    </citation>
    <scope>NUCLEOTIDE SEQUENCE [LARGE SCALE GENOMIC DNA]</scope>
    <source>
        <strain evidence="2 3">DSM 22489</strain>
    </source>
</reference>
<proteinExistence type="predicted"/>
<evidence type="ECO:0000259" key="1">
    <source>
        <dbReference type="Pfam" id="PF18734"/>
    </source>
</evidence>
<dbReference type="Pfam" id="PF18734">
    <property type="entry name" value="HEPN_AbiU2"/>
    <property type="match status" value="1"/>
</dbReference>
<dbReference type="Proteomes" id="UP000236728">
    <property type="component" value="Unassembled WGS sequence"/>
</dbReference>
<gene>
    <name evidence="2" type="ORF">SAMN05421819_3927</name>
</gene>
<organism evidence="2 3">
    <name type="scientific">Bryocella elongata</name>
    <dbReference type="NCBI Taxonomy" id="863522"/>
    <lineage>
        <taxon>Bacteria</taxon>
        <taxon>Pseudomonadati</taxon>
        <taxon>Acidobacteriota</taxon>
        <taxon>Terriglobia</taxon>
        <taxon>Terriglobales</taxon>
        <taxon>Acidobacteriaceae</taxon>
        <taxon>Bryocella</taxon>
    </lineage>
</organism>
<keyword evidence="3" id="KW-1185">Reference proteome</keyword>
<protein>
    <recommendedName>
        <fullName evidence="1">HEPN AbiU2-like domain-containing protein</fullName>
    </recommendedName>
</protein>
<dbReference type="InterPro" id="IPR040704">
    <property type="entry name" value="HEPN_AbiU2"/>
</dbReference>
<dbReference type="OrthoDB" id="9964266at2"/>
<sequence>MKLGKMTPTNELTEDGWITQLKHIGGQVTRVLDVFNFLEELTRLSNESEAALSAFNATPLFWNVFRDSLQESMFMGLGRLCDNSSDVINVSRVLAGAMGHPEFFSKEALRMRLLKRKLTDSLADHLLENAWFPVSAEDFKPLKGAVSLHLRRIEKNYLPIRGSYYGHRSVGIDARALFENTNSTELGESLDTLRQLVGGLHFLYDNGAKPMVDVKGTKAFDLMSRRCVRDVVRAVAGREV</sequence>
<feature type="domain" description="HEPN AbiU2-like" evidence="1">
    <location>
        <begin position="20"/>
        <end position="211"/>
    </location>
</feature>
<dbReference type="EMBL" id="FNVA01000007">
    <property type="protein sequence ID" value="SEG62892.1"/>
    <property type="molecule type" value="Genomic_DNA"/>
</dbReference>